<evidence type="ECO:0000259" key="5">
    <source>
        <dbReference type="Pfam" id="PF10566"/>
    </source>
</evidence>
<dbReference type="InterPro" id="IPR029483">
    <property type="entry name" value="GH97_C"/>
</dbReference>
<proteinExistence type="predicted"/>
<keyword evidence="4" id="KW-0732">Signal</keyword>
<keyword evidence="3" id="KW-0106">Calcium</keyword>
<evidence type="ECO:0000313" key="8">
    <source>
        <dbReference type="EMBL" id="GJM63888.1"/>
    </source>
</evidence>
<dbReference type="Gene3D" id="3.20.20.70">
    <property type="entry name" value="Aldolase class I"/>
    <property type="match status" value="1"/>
</dbReference>
<dbReference type="InterPro" id="IPR013785">
    <property type="entry name" value="Aldolase_TIM"/>
</dbReference>
<evidence type="ECO:0000259" key="7">
    <source>
        <dbReference type="Pfam" id="PF14509"/>
    </source>
</evidence>
<dbReference type="InterPro" id="IPR029486">
    <property type="entry name" value="GH97_N"/>
</dbReference>
<dbReference type="PANTHER" id="PTHR35803:SF1">
    <property type="entry name" value="GLUCAN 1,4-ALPHA-GLUCOSIDASE SUSB"/>
    <property type="match status" value="1"/>
</dbReference>
<comment type="caution">
    <text evidence="8">The sequence shown here is derived from an EMBL/GenBank/DDBJ whole genome shotgun (WGS) entry which is preliminary data.</text>
</comment>
<dbReference type="Pfam" id="PF14508">
    <property type="entry name" value="GH97_N"/>
    <property type="match status" value="1"/>
</dbReference>
<evidence type="ECO:0000256" key="4">
    <source>
        <dbReference type="SAM" id="SignalP"/>
    </source>
</evidence>
<keyword evidence="9" id="KW-1185">Reference proteome</keyword>
<sequence>MYHIKAFLCCLMASTFLFACNAEKKQVQLTSPNGNIALDFKLSDNGIPEYAVKMNGRSVIAPSSLGWELKNASLSQGFKVASIEERSVDEKWQMPWGERKKIENHYNQSQIVLQQGEQKVTLTFRAFDDGVAFRYEIPAMADSIFLMEEKTQFNFVEDMQAWWIHADYDSYERLYQNTPLSKVPDANTPITFESADQKVFASIHEAALTDYAGMTLKKEGDLGFKSVLVPWPDQVLVRAKGELKSPWRTIQLAEKAGDLITSDIILNLNEPNKIADTEWIKPMKYIGVWWGMHIGHQTWTMGERHGATTEHAIDYIDFAAKHNIPAVLFEGWNTGWENWGAKDAFDHITPYADFDLDKVAAYCKEKGIELIMHNETGGDIPSYEALMEKAFSTYQELGSNAVKTGYAGGIIPRGQYHHGQYMVRHYRKVVETAAKYHLMIDAHEPIKDTGIRRTWPNMMTREGVRGMEWNGWSDGNPPSHHLIIPFTRGLSGPIDYTPGIFDLKYERYDNRIAWNTTAEIMDEARINTTLAKQLALFVTLYSPLQMASDLIENYEGHPAFQFIRDVPCDWDETHILDGKIGKHMITARRDGNNWFLGGATDEEARTLTVDFSFLPKGKKYDATLYADSEETELKHNPGAYRIEKIEVDASTKMNIPCAQSGGFAISVFEK</sequence>
<evidence type="ECO:0000313" key="9">
    <source>
        <dbReference type="Proteomes" id="UP001310022"/>
    </source>
</evidence>
<dbReference type="Pfam" id="PF10566">
    <property type="entry name" value="Glyco_hydro_97"/>
    <property type="match status" value="1"/>
</dbReference>
<feature type="domain" description="Glycosyl-hydrolase 97 N-terminal" evidence="6">
    <location>
        <begin position="29"/>
        <end position="271"/>
    </location>
</feature>
<evidence type="ECO:0000256" key="3">
    <source>
        <dbReference type="ARBA" id="ARBA00022837"/>
    </source>
</evidence>
<dbReference type="AlphaFoldDB" id="A0AAN4W3C6"/>
<protein>
    <submittedName>
        <fullName evidence="8">Alpha-glucosidase</fullName>
    </submittedName>
</protein>
<dbReference type="PROSITE" id="PS51257">
    <property type="entry name" value="PROKAR_LIPOPROTEIN"/>
    <property type="match status" value="1"/>
</dbReference>
<dbReference type="Proteomes" id="UP001310022">
    <property type="component" value="Unassembled WGS sequence"/>
</dbReference>
<dbReference type="Pfam" id="PF14509">
    <property type="entry name" value="GH97_C"/>
    <property type="match status" value="1"/>
</dbReference>
<organism evidence="8 9">
    <name type="scientific">Persicobacter diffluens</name>
    <dbReference type="NCBI Taxonomy" id="981"/>
    <lineage>
        <taxon>Bacteria</taxon>
        <taxon>Pseudomonadati</taxon>
        <taxon>Bacteroidota</taxon>
        <taxon>Cytophagia</taxon>
        <taxon>Cytophagales</taxon>
        <taxon>Persicobacteraceae</taxon>
        <taxon>Persicobacter</taxon>
    </lineage>
</organism>
<feature type="signal peptide" evidence="4">
    <location>
        <begin position="1"/>
        <end position="19"/>
    </location>
</feature>
<evidence type="ECO:0000256" key="1">
    <source>
        <dbReference type="ARBA" id="ARBA00001913"/>
    </source>
</evidence>
<comment type="subunit">
    <text evidence="2">Monomer.</text>
</comment>
<gene>
    <name evidence="8" type="ORF">PEDI_44400</name>
</gene>
<accession>A0AAN4W3C6</accession>
<name>A0AAN4W3C6_9BACT</name>
<dbReference type="RefSeq" id="WP_338238986.1">
    <property type="nucleotide sequence ID" value="NZ_BQKE01000003.1"/>
</dbReference>
<evidence type="ECO:0000256" key="2">
    <source>
        <dbReference type="ARBA" id="ARBA00011245"/>
    </source>
</evidence>
<dbReference type="PANTHER" id="PTHR35803">
    <property type="entry name" value="GLUCAN 1,4-ALPHA-GLUCOSIDASE SUSB-RELATED"/>
    <property type="match status" value="1"/>
</dbReference>
<feature type="domain" description="Glycosyl-hydrolase 97 catalytic" evidence="5">
    <location>
        <begin position="289"/>
        <end position="464"/>
    </location>
</feature>
<dbReference type="InterPro" id="IPR017853">
    <property type="entry name" value="GH"/>
</dbReference>
<dbReference type="SUPFAM" id="SSF51445">
    <property type="entry name" value="(Trans)glycosidases"/>
    <property type="match status" value="1"/>
</dbReference>
<feature type="chain" id="PRO_5042870769" evidence="4">
    <location>
        <begin position="20"/>
        <end position="670"/>
    </location>
</feature>
<comment type="cofactor">
    <cofactor evidence="1">
        <name>Ca(2+)</name>
        <dbReference type="ChEBI" id="CHEBI:29108"/>
    </cofactor>
</comment>
<dbReference type="InterPro" id="IPR014718">
    <property type="entry name" value="GH-type_carb-bd"/>
</dbReference>
<feature type="domain" description="Glycosyl-hydrolase 97 C-terminal oligomerisation" evidence="7">
    <location>
        <begin position="569"/>
        <end position="666"/>
    </location>
</feature>
<dbReference type="Gene3D" id="2.70.98.10">
    <property type="match status" value="1"/>
</dbReference>
<dbReference type="InterPro" id="IPR019563">
    <property type="entry name" value="GH97_catalytic"/>
</dbReference>
<reference evidence="8 9" key="1">
    <citation type="submission" date="2021-12" db="EMBL/GenBank/DDBJ databases">
        <title>Genome sequencing of bacteria with rrn-lacking chromosome and rrn-plasmid.</title>
        <authorList>
            <person name="Anda M."/>
            <person name="Iwasaki W."/>
        </authorList>
    </citation>
    <scope>NUCLEOTIDE SEQUENCE [LARGE SCALE GENOMIC DNA]</scope>
    <source>
        <strain evidence="8 9">NBRC 15940</strain>
    </source>
</reference>
<dbReference type="InterPro" id="IPR052720">
    <property type="entry name" value="Glycosyl_hydrolase_97"/>
</dbReference>
<dbReference type="EMBL" id="BQKE01000003">
    <property type="protein sequence ID" value="GJM63888.1"/>
    <property type="molecule type" value="Genomic_DNA"/>
</dbReference>
<dbReference type="GO" id="GO:0030246">
    <property type="term" value="F:carbohydrate binding"/>
    <property type="evidence" value="ECO:0007669"/>
    <property type="project" value="InterPro"/>
</dbReference>
<evidence type="ECO:0000259" key="6">
    <source>
        <dbReference type="Pfam" id="PF14508"/>
    </source>
</evidence>